<feature type="compositionally biased region" description="Pro residues" evidence="1">
    <location>
        <begin position="58"/>
        <end position="74"/>
    </location>
</feature>
<geneLocation type="plasmid" evidence="2 3">
    <name>pDATS02</name>
</geneLocation>
<dbReference type="Proteomes" id="UP001217044">
    <property type="component" value="Plasmid pDATS02"/>
</dbReference>
<organism evidence="2 3">
    <name type="scientific">Deinococcus aquaticus</name>
    <dbReference type="NCBI Taxonomy" id="328692"/>
    <lineage>
        <taxon>Bacteria</taxon>
        <taxon>Thermotogati</taxon>
        <taxon>Deinococcota</taxon>
        <taxon>Deinococci</taxon>
        <taxon>Deinococcales</taxon>
        <taxon>Deinococcaceae</taxon>
        <taxon>Deinococcus</taxon>
    </lineage>
</organism>
<reference evidence="2 3" key="1">
    <citation type="submission" date="2022-12" db="EMBL/GenBank/DDBJ databases">
        <title>Genome Sequence of Deinococcus aquaticus Type Strain PB314.</title>
        <authorList>
            <person name="Albert C."/>
            <person name="Hill J."/>
            <person name="Boren L."/>
            <person name="Scholz-Ng S."/>
            <person name="Fatema N."/>
            <person name="Grosso R."/>
            <person name="Soboslay E."/>
            <person name="Tuohy J."/>
        </authorList>
    </citation>
    <scope>NUCLEOTIDE SEQUENCE [LARGE SCALE GENOMIC DNA]</scope>
    <source>
        <strain evidence="2 3">PB-314</strain>
        <plasmid evidence="2 3">pDATS02</plasmid>
    </source>
</reference>
<name>A0ABY7V6U2_9DEIO</name>
<accession>A0ABY7V6U2</accession>
<keyword evidence="2" id="KW-0614">Plasmid</keyword>
<evidence type="ECO:0000313" key="3">
    <source>
        <dbReference type="Proteomes" id="UP001217044"/>
    </source>
</evidence>
<proteinExistence type="predicted"/>
<gene>
    <name evidence="2" type="ORF">M8445_17565</name>
</gene>
<evidence type="ECO:0000256" key="1">
    <source>
        <dbReference type="SAM" id="MobiDB-lite"/>
    </source>
</evidence>
<keyword evidence="3" id="KW-1185">Reference proteome</keyword>
<feature type="compositionally biased region" description="Low complexity" evidence="1">
    <location>
        <begin position="1"/>
        <end position="17"/>
    </location>
</feature>
<dbReference type="RefSeq" id="WP_273991314.1">
    <property type="nucleotide sequence ID" value="NZ_BAABQT010000016.1"/>
</dbReference>
<sequence length="431" mass="48414">MIAHTTTPSTTRPFTTTEQELRQRAQQQLIQKRLNAHTLEEQGQKAFRRALRSTEQPPLLPTPARPARPAPPLPGSREQIIPASLEAAMDRIRHPRPGTPAAWAVEAVERARPIIEAQVKRRDARHNALMVYRALAQAAYALIQVRAQQHAHTTTYTFFTVLDLLPVVTGLSSDQCERATRRLQDLGLIHKTSGALPTQTGGKRQYRGGTWVPTTFLNAEGQKVTTQACAGTWVAVLLRPAPGITARVISHELPPCPRDLTTDRKKGRTAWQRLQEAKSEVRESFLLTGDEFNITPLLQWSLPENNQKSLGTVDSRTSIFKDAQTPQELLWSLSRVASTHPHHRREAVQEGAARLVQLLDDEGWEQHYYRVLWRATEAEFRGCPAYAQLAAALQRTLISKAELGLSRPGAWLTHQLRECGWMDNVYHVKSA</sequence>
<dbReference type="EMBL" id="CP115167">
    <property type="protein sequence ID" value="WDA60546.1"/>
    <property type="molecule type" value="Genomic_DNA"/>
</dbReference>
<feature type="region of interest" description="Disordered" evidence="1">
    <location>
        <begin position="1"/>
        <end position="20"/>
    </location>
</feature>
<evidence type="ECO:0008006" key="4">
    <source>
        <dbReference type="Google" id="ProtNLM"/>
    </source>
</evidence>
<feature type="region of interest" description="Disordered" evidence="1">
    <location>
        <begin position="54"/>
        <end position="75"/>
    </location>
</feature>
<protein>
    <recommendedName>
        <fullName evidence="4">Replication protein</fullName>
    </recommendedName>
</protein>
<evidence type="ECO:0000313" key="2">
    <source>
        <dbReference type="EMBL" id="WDA60546.1"/>
    </source>
</evidence>